<keyword evidence="2" id="KW-1185">Reference proteome</keyword>
<reference evidence="1" key="1">
    <citation type="journal article" date="2023" name="G3 (Bethesda)">
        <title>A reference genome for the long-term kleptoplast-retaining sea slug Elysia crispata morphotype clarki.</title>
        <authorList>
            <person name="Eastman K.E."/>
            <person name="Pendleton A.L."/>
            <person name="Shaikh M.A."/>
            <person name="Suttiyut T."/>
            <person name="Ogas R."/>
            <person name="Tomko P."/>
            <person name="Gavelis G."/>
            <person name="Widhalm J.R."/>
            <person name="Wisecaver J.H."/>
        </authorList>
    </citation>
    <scope>NUCLEOTIDE SEQUENCE</scope>
    <source>
        <strain evidence="1">ECLA1</strain>
    </source>
</reference>
<sequence>MITKIDIKHRALIKKERSYVWASEPGKKTRRYAAKFRLLMKLEETRIVDLVKRRQCSINAGFSSFAYGGHNALEIKTQQLCKMQQLQFTRMEFSSASLMYTTSLCWSGHYFEHCNDTIVSSHRLAPFYNNKTCMQRTIVKQQNSNQFPFQCAPRRSLPIYQVKTNGQHNGLCETYISYFPFLSTKQARTMPGRERPVKEKKAQTEREIGQLWVGNVIK</sequence>
<gene>
    <name evidence="1" type="ORF">RRG08_004738</name>
</gene>
<protein>
    <submittedName>
        <fullName evidence="1">Uncharacterized protein</fullName>
    </submittedName>
</protein>
<evidence type="ECO:0000313" key="1">
    <source>
        <dbReference type="EMBL" id="KAK3788443.1"/>
    </source>
</evidence>
<accession>A0AAE1E0K4</accession>
<dbReference type="EMBL" id="JAWDGP010001758">
    <property type="protein sequence ID" value="KAK3788443.1"/>
    <property type="molecule type" value="Genomic_DNA"/>
</dbReference>
<name>A0AAE1E0K4_9GAST</name>
<dbReference type="Proteomes" id="UP001283361">
    <property type="component" value="Unassembled WGS sequence"/>
</dbReference>
<organism evidence="1 2">
    <name type="scientific">Elysia crispata</name>
    <name type="common">lettuce slug</name>
    <dbReference type="NCBI Taxonomy" id="231223"/>
    <lineage>
        <taxon>Eukaryota</taxon>
        <taxon>Metazoa</taxon>
        <taxon>Spiralia</taxon>
        <taxon>Lophotrochozoa</taxon>
        <taxon>Mollusca</taxon>
        <taxon>Gastropoda</taxon>
        <taxon>Heterobranchia</taxon>
        <taxon>Euthyneura</taxon>
        <taxon>Panpulmonata</taxon>
        <taxon>Sacoglossa</taxon>
        <taxon>Placobranchoidea</taxon>
        <taxon>Plakobranchidae</taxon>
        <taxon>Elysia</taxon>
    </lineage>
</organism>
<dbReference type="AlphaFoldDB" id="A0AAE1E0K4"/>
<comment type="caution">
    <text evidence="1">The sequence shown here is derived from an EMBL/GenBank/DDBJ whole genome shotgun (WGS) entry which is preliminary data.</text>
</comment>
<proteinExistence type="predicted"/>
<evidence type="ECO:0000313" key="2">
    <source>
        <dbReference type="Proteomes" id="UP001283361"/>
    </source>
</evidence>